<name>A0AA88DLY8_FICCA</name>
<dbReference type="AlphaFoldDB" id="A0AA88DLY8"/>
<proteinExistence type="predicted"/>
<feature type="region of interest" description="Disordered" evidence="1">
    <location>
        <begin position="188"/>
        <end position="208"/>
    </location>
</feature>
<organism evidence="2 3">
    <name type="scientific">Ficus carica</name>
    <name type="common">Common fig</name>
    <dbReference type="NCBI Taxonomy" id="3494"/>
    <lineage>
        <taxon>Eukaryota</taxon>
        <taxon>Viridiplantae</taxon>
        <taxon>Streptophyta</taxon>
        <taxon>Embryophyta</taxon>
        <taxon>Tracheophyta</taxon>
        <taxon>Spermatophyta</taxon>
        <taxon>Magnoliopsida</taxon>
        <taxon>eudicotyledons</taxon>
        <taxon>Gunneridae</taxon>
        <taxon>Pentapetalae</taxon>
        <taxon>rosids</taxon>
        <taxon>fabids</taxon>
        <taxon>Rosales</taxon>
        <taxon>Moraceae</taxon>
        <taxon>Ficeae</taxon>
        <taxon>Ficus</taxon>
    </lineage>
</organism>
<protein>
    <submittedName>
        <fullName evidence="2">Uncharacterized protein</fullName>
    </submittedName>
</protein>
<evidence type="ECO:0000256" key="1">
    <source>
        <dbReference type="SAM" id="MobiDB-lite"/>
    </source>
</evidence>
<keyword evidence="3" id="KW-1185">Reference proteome</keyword>
<accession>A0AA88DLY8</accession>
<evidence type="ECO:0000313" key="2">
    <source>
        <dbReference type="EMBL" id="GMN57776.1"/>
    </source>
</evidence>
<evidence type="ECO:0000313" key="3">
    <source>
        <dbReference type="Proteomes" id="UP001187192"/>
    </source>
</evidence>
<comment type="caution">
    <text evidence="2">The sequence shown here is derived from an EMBL/GenBank/DDBJ whole genome shotgun (WGS) entry which is preliminary data.</text>
</comment>
<reference evidence="2" key="1">
    <citation type="submission" date="2023-07" db="EMBL/GenBank/DDBJ databases">
        <title>draft genome sequence of fig (Ficus carica).</title>
        <authorList>
            <person name="Takahashi T."/>
            <person name="Nishimura K."/>
        </authorList>
    </citation>
    <scope>NUCLEOTIDE SEQUENCE</scope>
</reference>
<sequence length="208" mass="22220">MASQSVSSPISQLLHSNATPPYSLRNGLFLVDFVGLHCKSKRARRKLGASSSSPLSRAAVPQFVSKRASSSPVRAVLDLQRPADFASQPKVRLVPIIGSSSSSSSSSSSELLCRGRVWFCCQKAVSVTSLRERRWFWFLNRTKRKRFFGSEFPASFVLCIGGHHGRGLATSTPGASASAFMGVAEAPSTPNASAEATSTSSLKLNAPD</sequence>
<dbReference type="Proteomes" id="UP001187192">
    <property type="component" value="Unassembled WGS sequence"/>
</dbReference>
<gene>
    <name evidence="2" type="ORF">TIFTF001_026883</name>
</gene>
<dbReference type="EMBL" id="BTGU01000072">
    <property type="protein sequence ID" value="GMN57776.1"/>
    <property type="molecule type" value="Genomic_DNA"/>
</dbReference>